<proteinExistence type="predicted"/>
<organism evidence="3">
    <name type="scientific">Candidatus Kentrum sp. FM</name>
    <dbReference type="NCBI Taxonomy" id="2126340"/>
    <lineage>
        <taxon>Bacteria</taxon>
        <taxon>Pseudomonadati</taxon>
        <taxon>Pseudomonadota</taxon>
        <taxon>Gammaproteobacteria</taxon>
        <taxon>Candidatus Kentrum</taxon>
    </lineage>
</organism>
<dbReference type="EMBL" id="CAADFL010000107">
    <property type="protein sequence ID" value="VFK09523.1"/>
    <property type="molecule type" value="Genomic_DNA"/>
</dbReference>
<gene>
    <name evidence="1" type="ORF">BECKFM1743A_GA0114220_101044</name>
    <name evidence="3" type="ORF">BECKFM1743B_GA0114221_101075</name>
    <name evidence="2" type="ORF">BECKFM1743C_GA0114222_105415</name>
</gene>
<evidence type="ECO:0000313" key="3">
    <source>
        <dbReference type="EMBL" id="VFK09523.1"/>
    </source>
</evidence>
<evidence type="ECO:0000313" key="2">
    <source>
        <dbReference type="EMBL" id="VFJ70070.1"/>
    </source>
</evidence>
<name>A0A450VXH8_9GAMM</name>
<dbReference type="EMBL" id="CAADFA010000541">
    <property type="protein sequence ID" value="VFJ70070.1"/>
    <property type="molecule type" value="Genomic_DNA"/>
</dbReference>
<reference evidence="3" key="1">
    <citation type="submission" date="2019-02" db="EMBL/GenBank/DDBJ databases">
        <authorList>
            <person name="Gruber-Vodicka R. H."/>
            <person name="Seah K. B. B."/>
        </authorList>
    </citation>
    <scope>NUCLEOTIDE SEQUENCE</scope>
    <source>
        <strain evidence="1">BECK_BZ163</strain>
        <strain evidence="3">BECK_BZ164</strain>
        <strain evidence="2">BECK_BZ165</strain>
    </source>
</reference>
<protein>
    <submittedName>
        <fullName evidence="3">Uncharacterized protein</fullName>
    </submittedName>
</protein>
<sequence>MKIDITKQEYRLLLDLLEIAHWVLDAHSTWDKEETKPYTALIQKIYSHAKEMGCADIIVYDKKLAAYFPTREYEEDGEHRQFIEAFEEDSFWDELSHKLAFRDLIQQEGEVALERMDFMERATKLTEFLSWYEEEFSDNGLTNVRVVKERSNKVN</sequence>
<dbReference type="EMBL" id="CAADEZ010000104">
    <property type="protein sequence ID" value="VFJ52547.1"/>
    <property type="molecule type" value="Genomic_DNA"/>
</dbReference>
<evidence type="ECO:0000313" key="1">
    <source>
        <dbReference type="EMBL" id="VFJ52547.1"/>
    </source>
</evidence>
<accession>A0A450VXH8</accession>
<dbReference type="AlphaFoldDB" id="A0A450VXH8"/>